<comment type="caution">
    <text evidence="1">The sequence shown here is derived from an EMBL/GenBank/DDBJ whole genome shotgun (WGS) entry which is preliminary data.</text>
</comment>
<sequence length="34" mass="3636">MCLSSAVRPQEVEREAPNNAVLVLVLGALAMLLQ</sequence>
<organism evidence="1 2">
    <name type="scientific">Pararge aegeria aegeria</name>
    <dbReference type="NCBI Taxonomy" id="348720"/>
    <lineage>
        <taxon>Eukaryota</taxon>
        <taxon>Metazoa</taxon>
        <taxon>Ecdysozoa</taxon>
        <taxon>Arthropoda</taxon>
        <taxon>Hexapoda</taxon>
        <taxon>Insecta</taxon>
        <taxon>Pterygota</taxon>
        <taxon>Neoptera</taxon>
        <taxon>Endopterygota</taxon>
        <taxon>Lepidoptera</taxon>
        <taxon>Glossata</taxon>
        <taxon>Ditrysia</taxon>
        <taxon>Papilionoidea</taxon>
        <taxon>Nymphalidae</taxon>
        <taxon>Satyrinae</taxon>
        <taxon>Satyrini</taxon>
        <taxon>Parargina</taxon>
        <taxon>Pararge</taxon>
    </lineage>
</organism>
<feature type="non-terminal residue" evidence="1">
    <location>
        <position position="34"/>
    </location>
</feature>
<protein>
    <submittedName>
        <fullName evidence="1">Jg27375 protein</fullName>
    </submittedName>
</protein>
<evidence type="ECO:0000313" key="1">
    <source>
        <dbReference type="EMBL" id="CAH2216283.1"/>
    </source>
</evidence>
<reference evidence="1" key="1">
    <citation type="submission" date="2022-03" db="EMBL/GenBank/DDBJ databases">
        <authorList>
            <person name="Lindestad O."/>
        </authorList>
    </citation>
    <scope>NUCLEOTIDE SEQUENCE</scope>
</reference>
<dbReference type="EMBL" id="CAKXAJ010014798">
    <property type="protein sequence ID" value="CAH2216283.1"/>
    <property type="molecule type" value="Genomic_DNA"/>
</dbReference>
<dbReference type="AlphaFoldDB" id="A0A8S4QQD5"/>
<name>A0A8S4QQD5_9NEOP</name>
<keyword evidence="2" id="KW-1185">Reference proteome</keyword>
<accession>A0A8S4QQD5</accession>
<evidence type="ECO:0000313" key="2">
    <source>
        <dbReference type="Proteomes" id="UP000838756"/>
    </source>
</evidence>
<dbReference type="Proteomes" id="UP000838756">
    <property type="component" value="Unassembled WGS sequence"/>
</dbReference>
<proteinExistence type="predicted"/>
<gene>
    <name evidence="1" type="primary">jg27375</name>
    <name evidence="1" type="ORF">PAEG_LOCUS4334</name>
</gene>